<reference evidence="1 2" key="1">
    <citation type="submission" date="2015-02" db="EMBL/GenBank/DDBJ databases">
        <title>Single-cell genomics of uncultivated deep-branching MTB reveals a conserved set of magnetosome genes.</title>
        <authorList>
            <person name="Kolinko S."/>
            <person name="Richter M."/>
            <person name="Glockner F.O."/>
            <person name="Brachmann A."/>
            <person name="Schuler D."/>
        </authorList>
    </citation>
    <scope>NUCLEOTIDE SEQUENCE [LARGE SCALE GENOMIC DNA]</scope>
    <source>
        <strain evidence="1">TM-1</strain>
    </source>
</reference>
<dbReference type="Gene3D" id="3.30.2310.20">
    <property type="entry name" value="RelE-like"/>
    <property type="match status" value="1"/>
</dbReference>
<dbReference type="AlphaFoldDB" id="A0A0F3GNN4"/>
<protein>
    <submittedName>
        <fullName evidence="1">Uncharacterized protein</fullName>
    </submittedName>
</protein>
<evidence type="ECO:0000313" key="2">
    <source>
        <dbReference type="Proteomes" id="UP000033423"/>
    </source>
</evidence>
<evidence type="ECO:0000313" key="1">
    <source>
        <dbReference type="EMBL" id="KJU83550.1"/>
    </source>
</evidence>
<comment type="caution">
    <text evidence="1">The sequence shown here is derived from an EMBL/GenBank/DDBJ whole genome shotgun (WGS) entry which is preliminary data.</text>
</comment>
<dbReference type="InterPro" id="IPR035093">
    <property type="entry name" value="RelE/ParE_toxin_dom_sf"/>
</dbReference>
<dbReference type="Proteomes" id="UP000033423">
    <property type="component" value="Unassembled WGS sequence"/>
</dbReference>
<name>A0A0F3GNN4_9BACT</name>
<accession>A0A0F3GNN4</accession>
<organism evidence="1 2">
    <name type="scientific">Candidatus Magnetobacterium bavaricum</name>
    <dbReference type="NCBI Taxonomy" id="29290"/>
    <lineage>
        <taxon>Bacteria</taxon>
        <taxon>Pseudomonadati</taxon>
        <taxon>Nitrospirota</taxon>
        <taxon>Thermodesulfovibrionia</taxon>
        <taxon>Thermodesulfovibrionales</taxon>
        <taxon>Candidatus Magnetobacteriaceae</taxon>
        <taxon>Candidatus Magnetobacterium</taxon>
    </lineage>
</organism>
<sequence>MTIKVKGGYIFKLIAKDQYCKVLDIKPLQGIINHYRLRIGKNRVCCRIDKTYLNMFKCYHNE</sequence>
<gene>
    <name evidence="1" type="ORF">MBAV_004254</name>
</gene>
<proteinExistence type="predicted"/>
<dbReference type="EMBL" id="LACI01001845">
    <property type="protein sequence ID" value="KJU83550.1"/>
    <property type="molecule type" value="Genomic_DNA"/>
</dbReference>
<keyword evidence="2" id="KW-1185">Reference proteome</keyword>